<dbReference type="Proteomes" id="UP000708208">
    <property type="component" value="Unassembled WGS sequence"/>
</dbReference>
<comment type="pathway">
    <text evidence="7">Steroid hormone biosynthesis; dafachronic acid biosynthesis.</text>
</comment>
<protein>
    <recommendedName>
        <fullName evidence="9">cholesterol 7-desaturase</fullName>
        <ecNumber evidence="9">1.14.19.21</ecNumber>
    </recommendedName>
</protein>
<comment type="subcellular location">
    <subcellularLocation>
        <location evidence="1">Membrane</location>
    </subcellularLocation>
</comment>
<evidence type="ECO:0000256" key="9">
    <source>
        <dbReference type="ARBA" id="ARBA00026095"/>
    </source>
</evidence>
<evidence type="ECO:0000256" key="11">
    <source>
        <dbReference type="ARBA" id="ARBA00049548"/>
    </source>
</evidence>
<name>A0A8J2LA58_9HEXA</name>
<comment type="catalytic activity">
    <reaction evidence="10">
        <text>cholesterol + NADH + O2 + H(+) = 7-dehydrocholesterol + NAD(+) + 2 H2O</text>
        <dbReference type="Rhea" id="RHEA:51644"/>
        <dbReference type="ChEBI" id="CHEBI:15377"/>
        <dbReference type="ChEBI" id="CHEBI:15378"/>
        <dbReference type="ChEBI" id="CHEBI:15379"/>
        <dbReference type="ChEBI" id="CHEBI:16113"/>
        <dbReference type="ChEBI" id="CHEBI:17759"/>
        <dbReference type="ChEBI" id="CHEBI:57540"/>
        <dbReference type="ChEBI" id="CHEBI:57945"/>
        <dbReference type="EC" id="1.14.19.21"/>
    </reaction>
    <physiologicalReaction direction="left-to-right" evidence="10">
        <dbReference type="Rhea" id="RHEA:51645"/>
    </physiologicalReaction>
</comment>
<evidence type="ECO:0000313" key="13">
    <source>
        <dbReference type="EMBL" id="CAG7827980.1"/>
    </source>
</evidence>
<dbReference type="CDD" id="cd03469">
    <property type="entry name" value="Rieske_RO_Alpha_N"/>
    <property type="match status" value="1"/>
</dbReference>
<evidence type="ECO:0000313" key="14">
    <source>
        <dbReference type="Proteomes" id="UP000708208"/>
    </source>
</evidence>
<dbReference type="PROSITE" id="PS51296">
    <property type="entry name" value="RIESKE"/>
    <property type="match status" value="1"/>
</dbReference>
<proteinExistence type="inferred from homology"/>
<evidence type="ECO:0000256" key="8">
    <source>
        <dbReference type="ARBA" id="ARBA00025729"/>
    </source>
</evidence>
<dbReference type="OrthoDB" id="426882at2759"/>
<organism evidence="13 14">
    <name type="scientific">Allacma fusca</name>
    <dbReference type="NCBI Taxonomy" id="39272"/>
    <lineage>
        <taxon>Eukaryota</taxon>
        <taxon>Metazoa</taxon>
        <taxon>Ecdysozoa</taxon>
        <taxon>Arthropoda</taxon>
        <taxon>Hexapoda</taxon>
        <taxon>Collembola</taxon>
        <taxon>Symphypleona</taxon>
        <taxon>Sminthuridae</taxon>
        <taxon>Allacma</taxon>
    </lineage>
</organism>
<dbReference type="GO" id="GO:0170056">
    <property type="term" value="F:cholesterol 7-desaturase [NAD(P)H] activity"/>
    <property type="evidence" value="ECO:0007669"/>
    <property type="project" value="UniProtKB-EC"/>
</dbReference>
<dbReference type="GO" id="GO:0016020">
    <property type="term" value="C:membrane"/>
    <property type="evidence" value="ECO:0007669"/>
    <property type="project" value="UniProtKB-SubCell"/>
</dbReference>
<dbReference type="Pfam" id="PF00355">
    <property type="entry name" value="Rieske"/>
    <property type="match status" value="1"/>
</dbReference>
<dbReference type="EMBL" id="CAJVCH010545640">
    <property type="protein sequence ID" value="CAG7827980.1"/>
    <property type="molecule type" value="Genomic_DNA"/>
</dbReference>
<dbReference type="GO" id="GO:0005737">
    <property type="term" value="C:cytoplasm"/>
    <property type="evidence" value="ECO:0007669"/>
    <property type="project" value="TreeGrafter"/>
</dbReference>
<keyword evidence="5" id="KW-0560">Oxidoreductase</keyword>
<comment type="similarity">
    <text evidence="8">Belongs to the cholesterol 7-desaturase family.</text>
</comment>
<comment type="caution">
    <text evidence="13">The sequence shown here is derived from an EMBL/GenBank/DDBJ whole genome shotgun (WGS) entry which is preliminary data.</text>
</comment>
<keyword evidence="14" id="KW-1185">Reference proteome</keyword>
<dbReference type="InterPro" id="IPR050584">
    <property type="entry name" value="Cholesterol_7-desaturase"/>
</dbReference>
<sequence>MSILLATFTDFVLIVLDQVTPWFEYDGNLRITVSVFVILTLWYYLFWKPFDWYRDFTDYGYDNALKSYAQYSDTTRKNVINELRQRRKIGELPPVYPNGWFAILESDQLGPQKVTEVNVLGLNLVAWRGASGTAYVADAYCPHLGAHLGVGGKVSQECITCPFHGWEFEGPSGRLTKIPYSSSTKPEFAKINTRRSLERNGFIYLWYHAEDDEPTWFPEAIPEIQSQQWVYRGRSEFRVACHIQEMPENGADINHLNVVHVPAMLTGGTPDNSFFSWSAIKHVWSGQWKPSDEKGKKHVAILDISHHIKIFNTLNFMKMDVRAVQIGPGLVHLEFNTPLGRGVLFHTVTPLEPLLQRVSHRFYTSRTFIHPWAKLILLGEAIMIARDISIWNRKTFMKNPALPKEDAALKRYRLWYSQFYSENSPRQYFSKNDTNENSLDF</sequence>
<keyword evidence="6" id="KW-0472">Membrane</keyword>
<evidence type="ECO:0000259" key="12">
    <source>
        <dbReference type="PROSITE" id="PS51296"/>
    </source>
</evidence>
<evidence type="ECO:0000256" key="5">
    <source>
        <dbReference type="ARBA" id="ARBA00023002"/>
    </source>
</evidence>
<dbReference type="AlphaFoldDB" id="A0A8J2LA58"/>
<evidence type="ECO:0000256" key="1">
    <source>
        <dbReference type="ARBA" id="ARBA00004370"/>
    </source>
</evidence>
<evidence type="ECO:0000256" key="4">
    <source>
        <dbReference type="ARBA" id="ARBA00022989"/>
    </source>
</evidence>
<accession>A0A8J2LA58</accession>
<dbReference type="PANTHER" id="PTHR21266:SF32">
    <property type="entry name" value="CHOLESTEROL 7-DESATURASE NVD"/>
    <property type="match status" value="1"/>
</dbReference>
<dbReference type="PANTHER" id="PTHR21266">
    <property type="entry name" value="IRON-SULFUR DOMAIN CONTAINING PROTEIN"/>
    <property type="match status" value="1"/>
</dbReference>
<gene>
    <name evidence="13" type="ORF">AFUS01_LOCUS37933</name>
</gene>
<keyword evidence="3" id="KW-0812">Transmembrane</keyword>
<dbReference type="InterPro" id="IPR017941">
    <property type="entry name" value="Rieske_2Fe-2S"/>
</dbReference>
<dbReference type="GO" id="GO:0051537">
    <property type="term" value="F:2 iron, 2 sulfur cluster binding"/>
    <property type="evidence" value="ECO:0007669"/>
    <property type="project" value="InterPro"/>
</dbReference>
<dbReference type="GO" id="GO:0008203">
    <property type="term" value="P:cholesterol metabolic process"/>
    <property type="evidence" value="ECO:0007669"/>
    <property type="project" value="InterPro"/>
</dbReference>
<comment type="pathway">
    <text evidence="2">Hormone biosynthesis.</text>
</comment>
<evidence type="ECO:0000256" key="3">
    <source>
        <dbReference type="ARBA" id="ARBA00022692"/>
    </source>
</evidence>
<evidence type="ECO:0000256" key="10">
    <source>
        <dbReference type="ARBA" id="ARBA00047853"/>
    </source>
</evidence>
<evidence type="ECO:0000256" key="6">
    <source>
        <dbReference type="ARBA" id="ARBA00023136"/>
    </source>
</evidence>
<feature type="domain" description="Rieske" evidence="12">
    <location>
        <begin position="100"/>
        <end position="205"/>
    </location>
</feature>
<dbReference type="EC" id="1.14.19.21" evidence="9"/>
<evidence type="ECO:0000256" key="7">
    <source>
        <dbReference type="ARBA" id="ARBA00025712"/>
    </source>
</evidence>
<dbReference type="Pfam" id="PF19298">
    <property type="entry name" value="KshA_C"/>
    <property type="match status" value="1"/>
</dbReference>
<keyword evidence="4" id="KW-1133">Transmembrane helix</keyword>
<evidence type="ECO:0000256" key="2">
    <source>
        <dbReference type="ARBA" id="ARBA00004972"/>
    </source>
</evidence>
<comment type="catalytic activity">
    <reaction evidence="11">
        <text>cholesterol + NADPH + O2 + H(+) = 7-dehydrocholesterol + NADP(+) + 2 H2O</text>
        <dbReference type="Rhea" id="RHEA:45024"/>
        <dbReference type="ChEBI" id="CHEBI:15377"/>
        <dbReference type="ChEBI" id="CHEBI:15378"/>
        <dbReference type="ChEBI" id="CHEBI:15379"/>
        <dbReference type="ChEBI" id="CHEBI:16113"/>
        <dbReference type="ChEBI" id="CHEBI:17759"/>
        <dbReference type="ChEBI" id="CHEBI:57783"/>
        <dbReference type="ChEBI" id="CHEBI:58349"/>
        <dbReference type="EC" id="1.14.19.21"/>
    </reaction>
    <physiologicalReaction direction="left-to-right" evidence="11">
        <dbReference type="Rhea" id="RHEA:45025"/>
    </physiologicalReaction>
</comment>
<dbReference type="InterPro" id="IPR045605">
    <property type="entry name" value="KshA-like_C"/>
</dbReference>
<dbReference type="UniPathway" id="UPA01020"/>
<reference evidence="13" key="1">
    <citation type="submission" date="2021-06" db="EMBL/GenBank/DDBJ databases">
        <authorList>
            <person name="Hodson N. C."/>
            <person name="Mongue J. A."/>
            <person name="Jaron S. K."/>
        </authorList>
    </citation>
    <scope>NUCLEOTIDE SEQUENCE</scope>
</reference>